<evidence type="ECO:0000313" key="4">
    <source>
        <dbReference type="EMBL" id="MCV2886437.1"/>
    </source>
</evidence>
<comment type="caution">
    <text evidence="4">The sequence shown here is derived from an EMBL/GenBank/DDBJ whole genome shotgun (WGS) entry which is preliminary data.</text>
</comment>
<keyword evidence="5" id="KW-1185">Reference proteome</keyword>
<dbReference type="EMBL" id="JAOWKX010000011">
    <property type="protein sequence ID" value="MCV2886437.1"/>
    <property type="molecule type" value="Genomic_DNA"/>
</dbReference>
<dbReference type="InterPro" id="IPR011006">
    <property type="entry name" value="CheY-like_superfamily"/>
</dbReference>
<evidence type="ECO:0000256" key="2">
    <source>
        <dbReference type="PROSITE-ProRule" id="PRU00169"/>
    </source>
</evidence>
<dbReference type="Proteomes" id="UP001652504">
    <property type="component" value="Unassembled WGS sequence"/>
</dbReference>
<evidence type="ECO:0000313" key="5">
    <source>
        <dbReference type="Proteomes" id="UP001652504"/>
    </source>
</evidence>
<accession>A0ABT3ACP0</accession>
<dbReference type="Gene3D" id="3.40.50.2300">
    <property type="match status" value="1"/>
</dbReference>
<dbReference type="SMART" id="SM00448">
    <property type="entry name" value="REC"/>
    <property type="match status" value="1"/>
</dbReference>
<name>A0ABT3ACP0_9ALTE</name>
<comment type="caution">
    <text evidence="2">Lacks conserved residue(s) required for the propagation of feature annotation.</text>
</comment>
<dbReference type="PANTHER" id="PTHR44591">
    <property type="entry name" value="STRESS RESPONSE REGULATOR PROTEIN 1"/>
    <property type="match status" value="1"/>
</dbReference>
<evidence type="ECO:0000256" key="1">
    <source>
        <dbReference type="ARBA" id="ARBA00022553"/>
    </source>
</evidence>
<dbReference type="Pfam" id="PF00072">
    <property type="entry name" value="Response_reg"/>
    <property type="match status" value="1"/>
</dbReference>
<evidence type="ECO:0000259" key="3">
    <source>
        <dbReference type="PROSITE" id="PS50110"/>
    </source>
</evidence>
<dbReference type="InterPro" id="IPR001789">
    <property type="entry name" value="Sig_transdc_resp-reg_receiver"/>
</dbReference>
<dbReference type="RefSeq" id="WP_263713724.1">
    <property type="nucleotide sequence ID" value="NZ_JAOWKX010000011.1"/>
</dbReference>
<dbReference type="PROSITE" id="PS50110">
    <property type="entry name" value="RESPONSE_REGULATORY"/>
    <property type="match status" value="1"/>
</dbReference>
<dbReference type="SUPFAM" id="SSF52172">
    <property type="entry name" value="CheY-like"/>
    <property type="match status" value="1"/>
</dbReference>
<dbReference type="InterPro" id="IPR050595">
    <property type="entry name" value="Bact_response_regulator"/>
</dbReference>
<reference evidence="4 5" key="1">
    <citation type="submission" date="2022-10" db="EMBL/GenBank/DDBJ databases">
        <title>Aestuariibacter sp. AA17 isolated from Montipora capitata coral fragment.</title>
        <authorList>
            <person name="Emsley S.A."/>
            <person name="Pfannmuller K.M."/>
            <person name="Loughran R.M."/>
            <person name="Shlafstein M."/>
            <person name="Papke E."/>
            <person name="Saw J.H."/>
            <person name="Ushijima B."/>
            <person name="Videau P."/>
        </authorList>
    </citation>
    <scope>NUCLEOTIDE SEQUENCE [LARGE SCALE GENOMIC DNA]</scope>
    <source>
        <strain evidence="4 5">AA17</strain>
    </source>
</reference>
<keyword evidence="1" id="KW-0597">Phosphoprotein</keyword>
<feature type="domain" description="Response regulatory" evidence="3">
    <location>
        <begin position="5"/>
        <end position="120"/>
    </location>
</feature>
<dbReference type="CDD" id="cd00156">
    <property type="entry name" value="REC"/>
    <property type="match status" value="1"/>
</dbReference>
<gene>
    <name evidence="4" type="ORF">OE749_17210</name>
</gene>
<proteinExistence type="predicted"/>
<sequence>MSKPRLLIVEENETERELLEMILGEDFDVDVLPDASNVLSAVSQKDYEIVITEISFDNQDGLEICKTIATDDALDPPAVVVVSKIEDETVIKSAFAAGIYDYFKKPFNVIVFHESMLRIVGLIEQAKKQKKERKATQSVLANTLSQAAFYGTGLEIIADLNRASSYERIARKVLKNLELLNIFAAIQFRVQDEVHTFDWNDEVCDDRTLRVFDLLVNEGRIYRFGKRLMFNDQHTSLFVKQINDKDGTTYDAILDMGAKLVPAVESRVIALKEHNTLVKAQHTMNDILQRLQGAIIELAESKRQAVENITTKISLSFHELDLTEEQESFFANMIEKEIKQRNDDESLKSLSELLHDFNAILQEAIESEHDEEDDEDDFQELEFF</sequence>
<protein>
    <submittedName>
        <fullName evidence="4">Response regulator</fullName>
    </submittedName>
</protein>
<dbReference type="PANTHER" id="PTHR44591:SF3">
    <property type="entry name" value="RESPONSE REGULATORY DOMAIN-CONTAINING PROTEIN"/>
    <property type="match status" value="1"/>
</dbReference>
<organism evidence="4 5">
    <name type="scientific">Fluctibacter corallii</name>
    <dbReference type="NCBI Taxonomy" id="2984329"/>
    <lineage>
        <taxon>Bacteria</taxon>
        <taxon>Pseudomonadati</taxon>
        <taxon>Pseudomonadota</taxon>
        <taxon>Gammaproteobacteria</taxon>
        <taxon>Alteromonadales</taxon>
        <taxon>Alteromonadaceae</taxon>
        <taxon>Fluctibacter</taxon>
    </lineage>
</organism>